<protein>
    <recommendedName>
        <fullName evidence="4">Transposase</fullName>
    </recommendedName>
</protein>
<sequence length="116" mass="13026">MPAPRKFDEATRERAVRMYRDRLEQHGESKVEARRQVGALLDLNQATIRNWVEAEERAEGSRPAASTRAAESEEVRALKRRVAELERANDILKTASAYAGDRCQVGVSSRRLSSAS</sequence>
<feature type="region of interest" description="Disordered" evidence="1">
    <location>
        <begin position="54"/>
        <end position="73"/>
    </location>
</feature>
<organism evidence="2 3">
    <name type="scientific">Terrabacter carboxydivorans</name>
    <dbReference type="NCBI Taxonomy" id="619730"/>
    <lineage>
        <taxon>Bacteria</taxon>
        <taxon>Bacillati</taxon>
        <taxon>Actinomycetota</taxon>
        <taxon>Actinomycetes</taxon>
        <taxon>Micrococcales</taxon>
        <taxon>Intrasporangiaceae</taxon>
        <taxon>Terrabacter</taxon>
    </lineage>
</organism>
<evidence type="ECO:0000313" key="2">
    <source>
        <dbReference type="EMBL" id="GAA2494824.1"/>
    </source>
</evidence>
<dbReference type="InterPro" id="IPR002514">
    <property type="entry name" value="Transposase_8"/>
</dbReference>
<dbReference type="Pfam" id="PF01527">
    <property type="entry name" value="HTH_Tnp_1"/>
    <property type="match status" value="1"/>
</dbReference>
<dbReference type="Proteomes" id="UP001500730">
    <property type="component" value="Unassembled WGS sequence"/>
</dbReference>
<dbReference type="EMBL" id="BAAARE010000017">
    <property type="protein sequence ID" value="GAA2494824.1"/>
    <property type="molecule type" value="Genomic_DNA"/>
</dbReference>
<evidence type="ECO:0000256" key="1">
    <source>
        <dbReference type="SAM" id="MobiDB-lite"/>
    </source>
</evidence>
<dbReference type="SUPFAM" id="SSF46689">
    <property type="entry name" value="Homeodomain-like"/>
    <property type="match status" value="1"/>
</dbReference>
<proteinExistence type="predicted"/>
<keyword evidence="3" id="KW-1185">Reference proteome</keyword>
<dbReference type="Gene3D" id="1.10.10.10">
    <property type="entry name" value="Winged helix-like DNA-binding domain superfamily/Winged helix DNA-binding domain"/>
    <property type="match status" value="1"/>
</dbReference>
<name>A0ABN3M4S3_9MICO</name>
<reference evidence="2 3" key="1">
    <citation type="journal article" date="2019" name="Int. J. Syst. Evol. Microbiol.">
        <title>The Global Catalogue of Microorganisms (GCM) 10K type strain sequencing project: providing services to taxonomists for standard genome sequencing and annotation.</title>
        <authorList>
            <consortium name="The Broad Institute Genomics Platform"/>
            <consortium name="The Broad Institute Genome Sequencing Center for Infectious Disease"/>
            <person name="Wu L."/>
            <person name="Ma J."/>
        </authorList>
    </citation>
    <scope>NUCLEOTIDE SEQUENCE [LARGE SCALE GENOMIC DNA]</scope>
    <source>
        <strain evidence="2 3">JCM 16259</strain>
    </source>
</reference>
<dbReference type="InterPro" id="IPR036388">
    <property type="entry name" value="WH-like_DNA-bd_sf"/>
</dbReference>
<evidence type="ECO:0008006" key="4">
    <source>
        <dbReference type="Google" id="ProtNLM"/>
    </source>
</evidence>
<accession>A0ABN3M4S3</accession>
<comment type="caution">
    <text evidence="2">The sequence shown here is derived from an EMBL/GenBank/DDBJ whole genome shotgun (WGS) entry which is preliminary data.</text>
</comment>
<dbReference type="RefSeq" id="WP_425581193.1">
    <property type="nucleotide sequence ID" value="NZ_BAAARE010000017.1"/>
</dbReference>
<dbReference type="InterPro" id="IPR009057">
    <property type="entry name" value="Homeodomain-like_sf"/>
</dbReference>
<evidence type="ECO:0000313" key="3">
    <source>
        <dbReference type="Proteomes" id="UP001500730"/>
    </source>
</evidence>
<gene>
    <name evidence="2" type="ORF">GCM10009858_36120</name>
</gene>